<dbReference type="Pfam" id="PF26350">
    <property type="entry name" value="DUF8090"/>
    <property type="match status" value="1"/>
</dbReference>
<dbReference type="PROSITE" id="PS51194">
    <property type="entry name" value="HELICASE_CTER"/>
    <property type="match status" value="1"/>
</dbReference>
<keyword evidence="3" id="KW-0547">Nucleotide-binding</keyword>
<dbReference type="GO" id="GO:0005524">
    <property type="term" value="F:ATP binding"/>
    <property type="evidence" value="ECO:0007669"/>
    <property type="project" value="InterPro"/>
</dbReference>
<dbReference type="InterPro" id="IPR027417">
    <property type="entry name" value="P-loop_NTPase"/>
</dbReference>
<dbReference type="AlphaFoldDB" id="Q1PKZ5"/>
<dbReference type="PROSITE" id="PS51192">
    <property type="entry name" value="HELICASE_ATP_BIND_1"/>
    <property type="match status" value="1"/>
</dbReference>
<dbReference type="InterPro" id="IPR025202">
    <property type="entry name" value="PLD-like_dom"/>
</dbReference>
<dbReference type="REBASE" id="38536">
    <property type="entry name" value="Pma2259ORFAP"/>
</dbReference>
<dbReference type="SMART" id="SM00487">
    <property type="entry name" value="DEXDc"/>
    <property type="match status" value="1"/>
</dbReference>
<sequence>MKMESENSILSQAIKTGLIDKNIESSINLQPKIITNNFQNNEKVLSVINDLLVDCEEFFFNVAFLTKSGVLSLINTLERIEKSGISGKVLISKYQNFSDPNALRMLLKFSNIELRVIDENNFHAKGYLFKLKNNYELIIGSSNLTQDALSKNTEYNLKLSLSKNSKLKSEALSLFTRYFSKGIKVSERFLNEYEQVYGEIKRVNQSVSTKKIDKFSPIEPNVMQKEALINLENLRRANVKKALLISATATGKTYLSAFDAKNFNAKRVLFIVHRWNIAKKAMESFEKIFGDERTYGLYKGSINDINFDFIFSTNLTISNSQNLNKFSPDFFDYIIIDETHRAGASTYQKIINYFSPKFLLGMTASPERTDGFDIFKLFDHNIAYEIRLQKAMEAELVVPFHYFGITDLNINGEIIDEKSDFNKLICDERVERILDISDKYGCDDNIIRGIVFCSRKDEAYELANKFNLKGRKSITLTGSQSEDERENAIQQLESDNLEEKLEFIFAVDIFNEGIDIPRINQIIMLRPTQSNIIFIQQLGRGLRRFEKKEYLTVIDFIGNYQNNFLIPVALFGDTSYNKDNLRKLLSAGSAHIPGASTVNFDEISKKKIFESISNANLQTKRELINDYRIMKYKLGRYPMMMDFFNNNARDPIQFVKHSKSYIEFLNMVEDDFQIDLNFKNLKLLQIFSQFLNNGKSILDVYLIKILCIEERISIEDFRNRIEEKFKIIVENQHLKAVFNIINLKYFTELKEGKNVPVGEIYNFEILKIRENIITLGSSLNEAISSNSFKLFLLDSLNYAIKSFGLKKQKTDYEDGFLRYEKYTRKDIHRILNWPKEPNHQSVGGYMSSPDKQNCPIFVKYKKDEKIADTMKYEDKFINNFTLEWYSKNSRTLKSGDVIEIIKSSQNNMRLPLFLKKDDNEGLDFYFLGDLKVDKNFLEETFIIDKKNNKKKAIVKMQMHLDKPIKEDLYRYIIDQS</sequence>
<keyword evidence="3" id="KW-0378">Hydrolase</keyword>
<dbReference type="GO" id="GO:0016787">
    <property type="term" value="F:hydrolase activity"/>
    <property type="evidence" value="ECO:0007669"/>
    <property type="project" value="InterPro"/>
</dbReference>
<dbReference type="InterPro" id="IPR014001">
    <property type="entry name" value="Helicase_ATP-bd"/>
</dbReference>
<dbReference type="CDD" id="cd18799">
    <property type="entry name" value="SF2_C_EcoAI-like"/>
    <property type="match status" value="1"/>
</dbReference>
<reference evidence="3" key="2">
    <citation type="submission" date="2006-04" db="EMBL/GenBank/DDBJ databases">
        <title>Sequencing of the draft fosmids and assembly of Prochlorococcus marinus environmental genome fragment.</title>
        <authorList>
            <consortium name="US DOE Joint Genome Institute (JGI)"/>
            <person name="Copeland A."/>
            <person name="Lucas S."/>
            <person name="Lapidus A."/>
            <person name="Barry K."/>
            <person name="Detter J.C."/>
            <person name="Glavina T."/>
            <person name="Hammon N."/>
            <person name="Israni S."/>
            <person name="Richardson P."/>
        </authorList>
    </citation>
    <scope>NUCLEOTIDE SEQUENCE</scope>
</reference>
<dbReference type="CDD" id="cd18032">
    <property type="entry name" value="DEXHc_RE_I_III_res"/>
    <property type="match status" value="1"/>
</dbReference>
<gene>
    <name evidence="3" type="ORF">ASNC2259_0033</name>
</gene>
<dbReference type="Pfam" id="PF04851">
    <property type="entry name" value="ResIII"/>
    <property type="match status" value="1"/>
</dbReference>
<dbReference type="SMART" id="SM00490">
    <property type="entry name" value="HELICc"/>
    <property type="match status" value="1"/>
</dbReference>
<feature type="domain" description="Helicase ATP-binding" evidence="1">
    <location>
        <begin position="233"/>
        <end position="384"/>
    </location>
</feature>
<evidence type="ECO:0000259" key="1">
    <source>
        <dbReference type="PROSITE" id="PS51192"/>
    </source>
</evidence>
<dbReference type="SUPFAM" id="SSF56024">
    <property type="entry name" value="Phospholipase D/nuclease"/>
    <property type="match status" value="1"/>
</dbReference>
<dbReference type="InterPro" id="IPR006935">
    <property type="entry name" value="Helicase/UvrB_N"/>
</dbReference>
<dbReference type="InterPro" id="IPR058403">
    <property type="entry name" value="DUF8090"/>
</dbReference>
<dbReference type="Pfam" id="PF11907">
    <property type="entry name" value="DUF3427"/>
    <property type="match status" value="1"/>
</dbReference>
<dbReference type="InterPro" id="IPR001650">
    <property type="entry name" value="Helicase_C-like"/>
</dbReference>
<keyword evidence="3" id="KW-0347">Helicase</keyword>
<protein>
    <submittedName>
        <fullName evidence="3">DNA repair helicase rad25</fullName>
    </submittedName>
</protein>
<reference evidence="3" key="1">
    <citation type="journal article" date="2006" name="Science">
        <title>Genomic islands and the ecology and evolution of Prochlorococcus.</title>
        <authorList>
            <person name="Coleman M.L."/>
            <person name="Sullivan M.B."/>
            <person name="Martiny A.C."/>
            <person name="Steglich C."/>
            <person name="Barry K."/>
            <person name="Delong E.F."/>
            <person name="Chisholm S.W."/>
        </authorList>
    </citation>
    <scope>NUCLEOTIDE SEQUENCE</scope>
</reference>
<dbReference type="SUPFAM" id="SSF52540">
    <property type="entry name" value="P-loop containing nucleoside triphosphate hydrolases"/>
    <property type="match status" value="1"/>
</dbReference>
<evidence type="ECO:0000259" key="2">
    <source>
        <dbReference type="PROSITE" id="PS51194"/>
    </source>
</evidence>
<evidence type="ECO:0000313" key="3">
    <source>
        <dbReference type="EMBL" id="ABE10875.1"/>
    </source>
</evidence>
<name>Q1PKZ5_PROMR</name>
<dbReference type="Gene3D" id="3.40.50.300">
    <property type="entry name" value="P-loop containing nucleotide triphosphate hydrolases"/>
    <property type="match status" value="2"/>
</dbReference>
<dbReference type="Gene3D" id="3.30.870.10">
    <property type="entry name" value="Endonuclease Chain A"/>
    <property type="match status" value="1"/>
</dbReference>
<dbReference type="GO" id="GO:0004386">
    <property type="term" value="F:helicase activity"/>
    <property type="evidence" value="ECO:0007669"/>
    <property type="project" value="UniProtKB-KW"/>
</dbReference>
<dbReference type="Pfam" id="PF13091">
    <property type="entry name" value="PLDc_2"/>
    <property type="match status" value="1"/>
</dbReference>
<dbReference type="PANTHER" id="PTHR47396">
    <property type="entry name" value="TYPE I RESTRICTION ENZYME ECOKI R PROTEIN"/>
    <property type="match status" value="1"/>
</dbReference>
<dbReference type="CDD" id="cd09204">
    <property type="entry name" value="PLDc_N_DEXD_b2"/>
    <property type="match status" value="1"/>
</dbReference>
<accession>Q1PKZ5</accession>
<organism evidence="3">
    <name type="scientific">uncultured Prochlorococcus marinus clone ASNC2259</name>
    <dbReference type="NCBI Taxonomy" id="379367"/>
    <lineage>
        <taxon>Bacteria</taxon>
        <taxon>Bacillati</taxon>
        <taxon>Cyanobacteriota</taxon>
        <taxon>Cyanophyceae</taxon>
        <taxon>Synechococcales</taxon>
        <taxon>Prochlorococcaceae</taxon>
        <taxon>Prochlorococcus</taxon>
    </lineage>
</organism>
<dbReference type="GO" id="GO:0003677">
    <property type="term" value="F:DNA binding"/>
    <property type="evidence" value="ECO:0007669"/>
    <property type="project" value="InterPro"/>
</dbReference>
<dbReference type="GO" id="GO:0005829">
    <property type="term" value="C:cytosol"/>
    <property type="evidence" value="ECO:0007669"/>
    <property type="project" value="TreeGrafter"/>
</dbReference>
<keyword evidence="3" id="KW-0067">ATP-binding</keyword>
<dbReference type="PANTHER" id="PTHR47396:SF1">
    <property type="entry name" value="ATP-DEPENDENT HELICASE IRC3-RELATED"/>
    <property type="match status" value="1"/>
</dbReference>
<dbReference type="EMBL" id="DQ366715">
    <property type="protein sequence ID" value="ABE10875.1"/>
    <property type="molecule type" value="Genomic_DNA"/>
</dbReference>
<feature type="domain" description="Helicase C-terminal" evidence="2">
    <location>
        <begin position="441"/>
        <end position="604"/>
    </location>
</feature>
<proteinExistence type="predicted"/>
<dbReference type="InterPro" id="IPR050742">
    <property type="entry name" value="Helicase_Restrict-Modif_Enz"/>
</dbReference>
<dbReference type="InterPro" id="IPR021835">
    <property type="entry name" value="DUF3427"/>
</dbReference>
<dbReference type="Pfam" id="PF00271">
    <property type="entry name" value="Helicase_C"/>
    <property type="match status" value="1"/>
</dbReference>